<evidence type="ECO:0000256" key="3">
    <source>
        <dbReference type="ARBA" id="ARBA00022448"/>
    </source>
</evidence>
<dbReference type="Proteomes" id="UP000856022">
    <property type="component" value="Unassembled WGS sequence"/>
</dbReference>
<keyword evidence="6 8" id="KW-1133">Transmembrane helix</keyword>
<dbReference type="SUPFAM" id="SSF161093">
    <property type="entry name" value="MgtE membrane domain-like"/>
    <property type="match status" value="1"/>
</dbReference>
<feature type="transmembrane region" description="Helical" evidence="8">
    <location>
        <begin position="141"/>
        <end position="161"/>
    </location>
</feature>
<feature type="transmembrane region" description="Helical" evidence="8">
    <location>
        <begin position="250"/>
        <end position="272"/>
    </location>
</feature>
<evidence type="ECO:0000256" key="6">
    <source>
        <dbReference type="ARBA" id="ARBA00022989"/>
    </source>
</evidence>
<keyword evidence="4 8" id="KW-0812">Transmembrane</keyword>
<keyword evidence="3" id="KW-0813">Transport</keyword>
<evidence type="ECO:0000256" key="8">
    <source>
        <dbReference type="SAM" id="Phobius"/>
    </source>
</evidence>
<name>A0A7Z2MU12_VIBPH</name>
<dbReference type="PANTHER" id="PTHR41394">
    <property type="entry name" value="MAGNESIUM TRANSPORTER MGTE"/>
    <property type="match status" value="1"/>
</dbReference>
<comment type="subcellular location">
    <subcellularLocation>
        <location evidence="1">Membrane</location>
        <topology evidence="1">Multi-pass membrane protein</topology>
    </subcellularLocation>
</comment>
<accession>A0A7Z2MU12</accession>
<evidence type="ECO:0000256" key="7">
    <source>
        <dbReference type="ARBA" id="ARBA00023136"/>
    </source>
</evidence>
<feature type="transmembrane region" description="Helical" evidence="8">
    <location>
        <begin position="173"/>
        <end position="197"/>
    </location>
</feature>
<dbReference type="Gene3D" id="1.10.357.20">
    <property type="entry name" value="SLC41 divalent cation transporters, integral membrane domain"/>
    <property type="match status" value="1"/>
</dbReference>
<keyword evidence="7 8" id="KW-0472">Membrane</keyword>
<dbReference type="PANTHER" id="PTHR41394:SF5">
    <property type="entry name" value="SLC41A_MGTE INTEGRAL MEMBRANE DOMAIN-CONTAINING PROTEIN"/>
    <property type="match status" value="1"/>
</dbReference>
<keyword evidence="5" id="KW-0460">Magnesium</keyword>
<dbReference type="InterPro" id="IPR006667">
    <property type="entry name" value="SLC41_membr_dom"/>
</dbReference>
<evidence type="ECO:0000256" key="2">
    <source>
        <dbReference type="ARBA" id="ARBA00009749"/>
    </source>
</evidence>
<evidence type="ECO:0000256" key="4">
    <source>
        <dbReference type="ARBA" id="ARBA00022692"/>
    </source>
</evidence>
<evidence type="ECO:0000256" key="5">
    <source>
        <dbReference type="ARBA" id="ARBA00022842"/>
    </source>
</evidence>
<gene>
    <name evidence="11" type="ORF">EHC69_13950</name>
    <name evidence="10" type="ORF">I7278_03690</name>
</gene>
<dbReference type="GO" id="GO:0008324">
    <property type="term" value="F:monoatomic cation transmembrane transporter activity"/>
    <property type="evidence" value="ECO:0007669"/>
    <property type="project" value="InterPro"/>
</dbReference>
<feature type="transmembrane region" description="Helical" evidence="8">
    <location>
        <begin position="284"/>
        <end position="304"/>
    </location>
</feature>
<evidence type="ECO:0000256" key="1">
    <source>
        <dbReference type="ARBA" id="ARBA00004141"/>
    </source>
</evidence>
<dbReference type="EMBL" id="DACQKT010000001">
    <property type="protein sequence ID" value="HAS6675909.1"/>
    <property type="molecule type" value="Genomic_DNA"/>
</dbReference>
<feature type="transmembrane region" description="Helical" evidence="8">
    <location>
        <begin position="217"/>
        <end position="238"/>
    </location>
</feature>
<dbReference type="Pfam" id="PF01769">
    <property type="entry name" value="MgtE"/>
    <property type="match status" value="1"/>
</dbReference>
<dbReference type="Proteomes" id="UP000464718">
    <property type="component" value="Chromosome i"/>
</dbReference>
<dbReference type="GO" id="GO:0016020">
    <property type="term" value="C:membrane"/>
    <property type="evidence" value="ECO:0007669"/>
    <property type="project" value="UniProtKB-SubCell"/>
</dbReference>
<evidence type="ECO:0000313" key="11">
    <source>
        <dbReference type="EMBL" id="QHH10392.1"/>
    </source>
</evidence>
<reference evidence="10" key="3">
    <citation type="submission" date="2019-12" db="EMBL/GenBank/DDBJ databases">
        <authorList>
            <consortium name="NCBI Pathogen Detection Project"/>
        </authorList>
    </citation>
    <scope>NUCLEOTIDE SEQUENCE</scope>
    <source>
        <strain evidence="10">1930</strain>
    </source>
</reference>
<proteinExistence type="inferred from homology"/>
<protein>
    <submittedName>
        <fullName evidence="10">Magnesium transporter</fullName>
    </submittedName>
</protein>
<reference evidence="10" key="1">
    <citation type="journal article" date="2018" name="Genome Biol.">
        <title>SKESA: strategic k-mer extension for scrupulous assemblies.</title>
        <authorList>
            <person name="Souvorov A."/>
            <person name="Agarwala R."/>
            <person name="Lipman D.J."/>
        </authorList>
    </citation>
    <scope>NUCLEOTIDE SEQUENCE</scope>
    <source>
        <strain evidence="10">1930</strain>
    </source>
</reference>
<feature type="domain" description="SLC41A/MgtE integral membrane" evidence="9">
    <location>
        <begin position="175"/>
        <end position="306"/>
    </location>
</feature>
<evidence type="ECO:0000313" key="12">
    <source>
        <dbReference type="Proteomes" id="UP000464718"/>
    </source>
</evidence>
<evidence type="ECO:0000259" key="9">
    <source>
        <dbReference type="Pfam" id="PF01769"/>
    </source>
</evidence>
<dbReference type="AlphaFoldDB" id="A0A7Z2MU12"/>
<comment type="similarity">
    <text evidence="2">Belongs to the SLC41A transporter family.</text>
</comment>
<sequence length="314" mass="34063">MNSRVCVIYRHKGVMSLCLCCRWSLPMPIGRFAMTVMNNTFIETTPNFSEVEIGAARNAFLKYDQEQQLHLLTVMPIDEAVGILKHCSVGYVNSLMSQLEHAGHDKRARHYAHQLGLHVSEVDTPDGYLSTGVLEHVKQRIGWIIALALLGIVSGLIIAQYEDTLSQLVLLAVYMPVIAAAGGNTGTQAATLVIRALATGELKKRQWLAVLWKESRVALCLALAIAIVMVGRIMLFSAGQSTGGFELTDIALAIAVALFIQVSISTTLGGLLPIIARACKLDPAVLVSPVLASIVDISGMWIYFTVVNYFLGIA</sequence>
<evidence type="ECO:0000313" key="10">
    <source>
        <dbReference type="EMBL" id="HAS6675909.1"/>
    </source>
</evidence>
<dbReference type="InterPro" id="IPR036739">
    <property type="entry name" value="SLC41_membr_dom_sf"/>
</dbReference>
<organism evidence="10">
    <name type="scientific">Vibrio parahaemolyticus</name>
    <dbReference type="NCBI Taxonomy" id="670"/>
    <lineage>
        <taxon>Bacteria</taxon>
        <taxon>Pseudomonadati</taxon>
        <taxon>Pseudomonadota</taxon>
        <taxon>Gammaproteobacteria</taxon>
        <taxon>Vibrionales</taxon>
        <taxon>Vibrionaceae</taxon>
        <taxon>Vibrio</taxon>
    </lineage>
</organism>
<dbReference type="EMBL" id="CP034298">
    <property type="protein sequence ID" value="QHH10392.1"/>
    <property type="molecule type" value="Genomic_DNA"/>
</dbReference>
<reference evidence="11 12" key="2">
    <citation type="submission" date="2018-12" db="EMBL/GenBank/DDBJ databases">
        <title>Genomic insights into the evolutionary origins and pathogenicity of five Vibrio parahaemolyticus strains isolated from the shrimp with acute hepatopancreatic necrosis disease (AHPND).</title>
        <authorList>
            <person name="Yang Q."/>
            <person name="Dong X."/>
            <person name="Xie G."/>
            <person name="Fu S."/>
            <person name="Zou P."/>
            <person name="Sun J."/>
            <person name="Wang Y."/>
            <person name="Huang J."/>
        </authorList>
    </citation>
    <scope>NUCLEOTIDE SEQUENCE [LARGE SCALE GENOMIC DNA]</scope>
    <source>
        <strain evidence="11 12">20160303005-1</strain>
    </source>
</reference>